<comment type="caution">
    <text evidence="4">The sequence shown here is derived from an EMBL/GenBank/DDBJ whole genome shotgun (WGS) entry which is preliminary data.</text>
</comment>
<evidence type="ECO:0000313" key="4">
    <source>
        <dbReference type="EMBL" id="KAK9947736.1"/>
    </source>
</evidence>
<evidence type="ECO:0000256" key="3">
    <source>
        <dbReference type="SAM" id="Phobius"/>
    </source>
</evidence>
<name>A0AAW1YH60_RUBAR</name>
<keyword evidence="3" id="KW-0472">Membrane</keyword>
<dbReference type="AlphaFoldDB" id="A0AAW1YH60"/>
<dbReference type="Proteomes" id="UP001457282">
    <property type="component" value="Unassembled WGS sequence"/>
</dbReference>
<dbReference type="InterPro" id="IPR046960">
    <property type="entry name" value="PPR_At4g14850-like_plant"/>
</dbReference>
<dbReference type="PANTHER" id="PTHR47926">
    <property type="entry name" value="PENTATRICOPEPTIDE REPEAT-CONTAINING PROTEIN"/>
    <property type="match status" value="1"/>
</dbReference>
<dbReference type="InterPro" id="IPR011990">
    <property type="entry name" value="TPR-like_helical_dom_sf"/>
</dbReference>
<dbReference type="InterPro" id="IPR002885">
    <property type="entry name" value="PPR_rpt"/>
</dbReference>
<dbReference type="NCBIfam" id="TIGR00756">
    <property type="entry name" value="PPR"/>
    <property type="match status" value="1"/>
</dbReference>
<evidence type="ECO:0000256" key="2">
    <source>
        <dbReference type="PROSITE-ProRule" id="PRU00708"/>
    </source>
</evidence>
<protein>
    <recommendedName>
        <fullName evidence="6">Pentatricopeptide repeat-containing protein</fullName>
    </recommendedName>
</protein>
<accession>A0AAW1YH60</accession>
<proteinExistence type="predicted"/>
<dbReference type="Pfam" id="PF13041">
    <property type="entry name" value="PPR_2"/>
    <property type="match status" value="1"/>
</dbReference>
<evidence type="ECO:0008006" key="6">
    <source>
        <dbReference type="Google" id="ProtNLM"/>
    </source>
</evidence>
<keyword evidence="3" id="KW-0812">Transmembrane</keyword>
<feature type="repeat" description="PPR" evidence="2">
    <location>
        <begin position="43"/>
        <end position="78"/>
    </location>
</feature>
<dbReference type="EMBL" id="JBEDUW010000001">
    <property type="protein sequence ID" value="KAK9947736.1"/>
    <property type="molecule type" value="Genomic_DNA"/>
</dbReference>
<gene>
    <name evidence="4" type="ORF">M0R45_003346</name>
</gene>
<dbReference type="GO" id="GO:0009451">
    <property type="term" value="P:RNA modification"/>
    <property type="evidence" value="ECO:0007669"/>
    <property type="project" value="InterPro"/>
</dbReference>
<keyword evidence="1" id="KW-0677">Repeat</keyword>
<evidence type="ECO:0000256" key="1">
    <source>
        <dbReference type="ARBA" id="ARBA00022737"/>
    </source>
</evidence>
<keyword evidence="5" id="KW-1185">Reference proteome</keyword>
<dbReference type="PROSITE" id="PS51375">
    <property type="entry name" value="PPR"/>
    <property type="match status" value="1"/>
</dbReference>
<reference evidence="4 5" key="1">
    <citation type="journal article" date="2023" name="G3 (Bethesda)">
        <title>A chromosome-length genome assembly and annotation of blackberry (Rubus argutus, cv. 'Hillquist').</title>
        <authorList>
            <person name="Bruna T."/>
            <person name="Aryal R."/>
            <person name="Dudchenko O."/>
            <person name="Sargent D.J."/>
            <person name="Mead D."/>
            <person name="Buti M."/>
            <person name="Cavallini A."/>
            <person name="Hytonen T."/>
            <person name="Andres J."/>
            <person name="Pham M."/>
            <person name="Weisz D."/>
            <person name="Mascagni F."/>
            <person name="Usai G."/>
            <person name="Natali L."/>
            <person name="Bassil N."/>
            <person name="Fernandez G.E."/>
            <person name="Lomsadze A."/>
            <person name="Armour M."/>
            <person name="Olukolu B."/>
            <person name="Poorten T."/>
            <person name="Britton C."/>
            <person name="Davik J."/>
            <person name="Ashrafi H."/>
            <person name="Aiden E.L."/>
            <person name="Borodovsky M."/>
            <person name="Worthington M."/>
        </authorList>
    </citation>
    <scope>NUCLEOTIDE SEQUENCE [LARGE SCALE GENOMIC DNA]</scope>
    <source>
        <strain evidence="4">PI 553951</strain>
    </source>
</reference>
<feature type="transmembrane region" description="Helical" evidence="3">
    <location>
        <begin position="12"/>
        <end position="32"/>
    </location>
</feature>
<sequence>MYCEIGLWEGASLLYCEIWIGFGFGCGCSSWGRRVFDRMKCRNVYAWTAMVNGYVQNGASDEALILFRKMQVEDGIQPNRVSLVSVLPACVIHAVLMGGKQIHGFAIRKEMNHDKFLTKGFDPYPCMRFLSLV</sequence>
<dbReference type="PANTHER" id="PTHR47926:SF347">
    <property type="entry name" value="PENTATRICOPEPTIDE REPEAT-CONTAINING PROTEIN"/>
    <property type="match status" value="1"/>
</dbReference>
<dbReference type="Gene3D" id="1.25.40.10">
    <property type="entry name" value="Tetratricopeptide repeat domain"/>
    <property type="match status" value="1"/>
</dbReference>
<keyword evidence="3" id="KW-1133">Transmembrane helix</keyword>
<evidence type="ECO:0000313" key="5">
    <source>
        <dbReference type="Proteomes" id="UP001457282"/>
    </source>
</evidence>
<organism evidence="4 5">
    <name type="scientific">Rubus argutus</name>
    <name type="common">Southern blackberry</name>
    <dbReference type="NCBI Taxonomy" id="59490"/>
    <lineage>
        <taxon>Eukaryota</taxon>
        <taxon>Viridiplantae</taxon>
        <taxon>Streptophyta</taxon>
        <taxon>Embryophyta</taxon>
        <taxon>Tracheophyta</taxon>
        <taxon>Spermatophyta</taxon>
        <taxon>Magnoliopsida</taxon>
        <taxon>eudicotyledons</taxon>
        <taxon>Gunneridae</taxon>
        <taxon>Pentapetalae</taxon>
        <taxon>rosids</taxon>
        <taxon>fabids</taxon>
        <taxon>Rosales</taxon>
        <taxon>Rosaceae</taxon>
        <taxon>Rosoideae</taxon>
        <taxon>Rosoideae incertae sedis</taxon>
        <taxon>Rubus</taxon>
    </lineage>
</organism>
<dbReference type="GO" id="GO:0003723">
    <property type="term" value="F:RNA binding"/>
    <property type="evidence" value="ECO:0007669"/>
    <property type="project" value="InterPro"/>
</dbReference>